<dbReference type="Pfam" id="PF00026">
    <property type="entry name" value="Asp"/>
    <property type="match status" value="1"/>
</dbReference>
<dbReference type="GO" id="GO:0004190">
    <property type="term" value="F:aspartic-type endopeptidase activity"/>
    <property type="evidence" value="ECO:0007669"/>
    <property type="project" value="UniProtKB-KW"/>
</dbReference>
<reference evidence="6 7" key="1">
    <citation type="submission" date="2008-07" db="EMBL/GenBank/DDBJ databases">
        <authorList>
            <person name="El-Sayed N."/>
            <person name="Caler E."/>
            <person name="Inman J."/>
            <person name="Amedeo P."/>
            <person name="Hass B."/>
            <person name="Wortman J."/>
        </authorList>
    </citation>
    <scope>NUCLEOTIDE SEQUENCE [LARGE SCALE GENOMIC DNA]</scope>
    <source>
        <strain evidence="7">ATCC 50983 / TXsc</strain>
    </source>
</reference>
<name>C5LXD7_PERM5</name>
<keyword evidence="3" id="KW-0064">Aspartyl protease</keyword>
<dbReference type="Gene3D" id="2.40.70.10">
    <property type="entry name" value="Acid Proteases"/>
    <property type="match status" value="2"/>
</dbReference>
<keyword evidence="4" id="KW-0378">Hydrolase</keyword>
<keyword evidence="2" id="KW-0645">Protease</keyword>
<proteinExistence type="inferred from homology"/>
<protein>
    <recommendedName>
        <fullName evidence="5">Peptidase A1 domain-containing protein</fullName>
    </recommendedName>
</protein>
<feature type="domain" description="Peptidase A1" evidence="5">
    <location>
        <begin position="1"/>
        <end position="311"/>
    </location>
</feature>
<dbReference type="Proteomes" id="UP000007800">
    <property type="component" value="Unassembled WGS sequence"/>
</dbReference>
<keyword evidence="7" id="KW-1185">Reference proteome</keyword>
<dbReference type="PANTHER" id="PTHR47966:SF51">
    <property type="entry name" value="BETA-SITE APP-CLEAVING ENZYME, ISOFORM A-RELATED"/>
    <property type="match status" value="1"/>
</dbReference>
<dbReference type="CDD" id="cd05471">
    <property type="entry name" value="pepsin_like"/>
    <property type="match status" value="1"/>
</dbReference>
<evidence type="ECO:0000313" key="6">
    <source>
        <dbReference type="EMBL" id="EEQ98605.1"/>
    </source>
</evidence>
<dbReference type="EMBL" id="GG686451">
    <property type="protein sequence ID" value="EEQ98605.1"/>
    <property type="molecule type" value="Genomic_DNA"/>
</dbReference>
<dbReference type="InParanoid" id="C5LXD7"/>
<dbReference type="PROSITE" id="PS51767">
    <property type="entry name" value="PEPTIDASE_A1"/>
    <property type="match status" value="1"/>
</dbReference>
<dbReference type="InterPro" id="IPR034164">
    <property type="entry name" value="Pepsin-like_dom"/>
</dbReference>
<evidence type="ECO:0000256" key="4">
    <source>
        <dbReference type="ARBA" id="ARBA00022801"/>
    </source>
</evidence>
<dbReference type="OrthoDB" id="771136at2759"/>
<dbReference type="GO" id="GO:0006508">
    <property type="term" value="P:proteolysis"/>
    <property type="evidence" value="ECO:0007669"/>
    <property type="project" value="UniProtKB-KW"/>
</dbReference>
<evidence type="ECO:0000256" key="3">
    <source>
        <dbReference type="ARBA" id="ARBA00022750"/>
    </source>
</evidence>
<dbReference type="PANTHER" id="PTHR47966">
    <property type="entry name" value="BETA-SITE APP-CLEAVING ENZYME, ISOFORM A-RELATED"/>
    <property type="match status" value="1"/>
</dbReference>
<accession>C5LXD7</accession>
<dbReference type="GeneID" id="9062307"/>
<evidence type="ECO:0000259" key="5">
    <source>
        <dbReference type="PROSITE" id="PS51767"/>
    </source>
</evidence>
<sequence length="314" mass="34850">MIDTSSSTTFFLWKHWYEKGHPGKCKDIIFGCYECSPEVCSEGKLYTLRFGHGAEVRIFEESATAYFGQAASATITFGLVAEYTYGPNVPVPHAGFGLLPKQDPKSPYVPIIEQLLSQKLIESDIFSIYLKHDGTNLRGELLLGGSDPSIYKSPLVYAVNKPKCLRVTGFSMGGGTYPVMAVNDPGIIDSGAECILIHKRRYTLPKLIQDLEARSSSKVTITQSGTKLIVDCNQRQHLPPIEFLLKGEDNSDVKVKIPSDAYVNVRTDAQGQAYCRVLLDVAEYPIWVIGLPSFIGHYILYDWKNGRIGISELK</sequence>
<organism evidence="7">
    <name type="scientific">Perkinsus marinus (strain ATCC 50983 / TXsc)</name>
    <dbReference type="NCBI Taxonomy" id="423536"/>
    <lineage>
        <taxon>Eukaryota</taxon>
        <taxon>Sar</taxon>
        <taxon>Alveolata</taxon>
        <taxon>Perkinsozoa</taxon>
        <taxon>Perkinsea</taxon>
        <taxon>Perkinsida</taxon>
        <taxon>Perkinsidae</taxon>
        <taxon>Perkinsus</taxon>
    </lineage>
</organism>
<evidence type="ECO:0000313" key="7">
    <source>
        <dbReference type="Proteomes" id="UP000007800"/>
    </source>
</evidence>
<dbReference type="InterPro" id="IPR001461">
    <property type="entry name" value="Aspartic_peptidase_A1"/>
</dbReference>
<dbReference type="AlphaFoldDB" id="C5LXD7"/>
<evidence type="ECO:0000256" key="1">
    <source>
        <dbReference type="ARBA" id="ARBA00007447"/>
    </source>
</evidence>
<dbReference type="InterPro" id="IPR033121">
    <property type="entry name" value="PEPTIDASE_A1"/>
</dbReference>
<evidence type="ECO:0000256" key="2">
    <source>
        <dbReference type="ARBA" id="ARBA00022670"/>
    </source>
</evidence>
<dbReference type="SUPFAM" id="SSF50630">
    <property type="entry name" value="Acid proteases"/>
    <property type="match status" value="1"/>
</dbReference>
<gene>
    <name evidence="6" type="ORF">Pmar_PMAR029426</name>
</gene>
<comment type="similarity">
    <text evidence="1">Belongs to the peptidase A1 family.</text>
</comment>
<dbReference type="RefSeq" id="XP_002765888.1">
    <property type="nucleotide sequence ID" value="XM_002765842.1"/>
</dbReference>
<dbReference type="InterPro" id="IPR021109">
    <property type="entry name" value="Peptidase_aspartic_dom_sf"/>
</dbReference>